<sequence>MTWTANSCFVTLAILFLWRVEEIAEACSCSPAHPQQAFCNSDVVIRAKLVGEHEVAVGNDIYGNPIKRIKYDIKQIKMFKGPNQDIDAIYTAPSSAVCGVTLETSGKEYLVTGKLETDGTMHVTLCDFIEPWEATSATQKKGLTQRYEMGCDCKITRCTSIPCMISSPKECLWTDWVIEKMVIGEQAKHFACIKRSDDSCAWYRGHPCRPPSDNAAWAKIPDPEATAEEADPRTVNDFGRLDESDVPTMPIVDKLKEALKPGRKETGDEGDLNKLLASSAKKVLLQKIEFEPASKGFSYQLDSLKNKYVILNPRNEGATSQKAPEPVQIKRQVSENVVGGQSDGIPAPQKMLFPGNKLTLKWERVYRVGAGLHNLGNTCFLNSTVQCLTYTPPLANYLLSKEHSRACHQSGFCMICIMQNHIIQAFANTGNAIKPVSFIRDLKKIARHFRFGSQEDAHEFLRYTIDAMQKACLNGYPKLDRQTQATTLVHQIFGGYLRSRVKCSICKSVSDTYDPYLDIAVEIRQAANIVRALELFVKPDILSGENAYMCAKCKKKVPATKRFTVHRTSNVLTLSLKRFANFSGGKITKDVGYPEFLNIRPYMSQSSGDPVMYGLYAVLVHSGYSCHAGHYYCYVKASNGQWYQMNDSMVHSSNIKVVLNQQAYVLFYLRIPETKKNADGQTTKQGMLHPGKNSASSEQIKRANLNGPLSSPQVTKKLEPAQLRKIQSMDGGLGLPISRNGVSSQPQPRLSNWTSSSNGPPKLPGGPTVIEEPFKKLKKPSPQSQAQSRSSTPTPSNNGVGRTEGDKKQGGEGRGMAASTSIKSLSDSSSADTTDSKDSVGPKSAPVGETPSTPRKGSNGLASPAKSVERSQSTEEQKTTKIKPPALNNITSEATSAMSPPPAKKLALSAKKARNRSPSSIDALPPLPRQLSRDPTHHNQLNPLTFASPTHTHRAGPFHSPKVQSSQPFAHSSGSFKQQSPQKQSLLSTLQKPNASLPLKTNGLHSAGPKSPKSSNNLSSLFQEPDLNSPLAANVNQKKKKKKKKRRHSEVEGDTEPVTSPATATPVDLAESASEKKRKKKKKKRKRENEDGEKVKERDCVPSHLDTSNQEEDWCQGGMWSLTSKPDTEQSKQKPPLAVATSTQCESDQKEQGRDSVKLKKKKKKKKLALQDTTSACSASESAS</sequence>
<protein>
    <submittedName>
        <fullName evidence="1">Uncharacterized protein</fullName>
    </submittedName>
</protein>
<dbReference type="Proteomes" id="UP000793456">
    <property type="component" value="Chromosome IX"/>
</dbReference>
<proteinExistence type="predicted"/>
<keyword evidence="2" id="KW-1185">Reference proteome</keyword>
<evidence type="ECO:0000313" key="2">
    <source>
        <dbReference type="Proteomes" id="UP000793456"/>
    </source>
</evidence>
<evidence type="ECO:0000313" key="1">
    <source>
        <dbReference type="EMBL" id="TMS15639.1"/>
    </source>
</evidence>
<name>A0ACD3R919_LARCR</name>
<organism evidence="1 2">
    <name type="scientific">Larimichthys crocea</name>
    <name type="common">Large yellow croaker</name>
    <name type="synonym">Pseudosciaena crocea</name>
    <dbReference type="NCBI Taxonomy" id="215358"/>
    <lineage>
        <taxon>Eukaryota</taxon>
        <taxon>Metazoa</taxon>
        <taxon>Chordata</taxon>
        <taxon>Craniata</taxon>
        <taxon>Vertebrata</taxon>
        <taxon>Euteleostomi</taxon>
        <taxon>Actinopterygii</taxon>
        <taxon>Neopterygii</taxon>
        <taxon>Teleostei</taxon>
        <taxon>Neoteleostei</taxon>
        <taxon>Acanthomorphata</taxon>
        <taxon>Eupercaria</taxon>
        <taxon>Sciaenidae</taxon>
        <taxon>Larimichthys</taxon>
    </lineage>
</organism>
<reference evidence="1" key="1">
    <citation type="submission" date="2018-11" db="EMBL/GenBank/DDBJ databases">
        <title>The sequence and de novo assembly of Larimichthys crocea genome using PacBio and Hi-C technologies.</title>
        <authorList>
            <person name="Xu P."/>
            <person name="Chen B."/>
            <person name="Zhou Z."/>
            <person name="Ke Q."/>
            <person name="Wu Y."/>
            <person name="Bai H."/>
            <person name="Pu F."/>
        </authorList>
    </citation>
    <scope>NUCLEOTIDE SEQUENCE</scope>
    <source>
        <tissue evidence="1">Muscle</tissue>
    </source>
</reference>
<comment type="caution">
    <text evidence="1">The sequence shown here is derived from an EMBL/GenBank/DDBJ whole genome shotgun (WGS) entry which is preliminary data.</text>
</comment>
<gene>
    <name evidence="1" type="ORF">E3U43_022101</name>
</gene>
<accession>A0ACD3R919</accession>
<dbReference type="EMBL" id="CM011682">
    <property type="protein sequence ID" value="TMS15639.1"/>
    <property type="molecule type" value="Genomic_DNA"/>
</dbReference>